<comment type="caution">
    <text evidence="10">The sequence shown here is derived from an EMBL/GenBank/DDBJ whole genome shotgun (WGS) entry which is preliminary data.</text>
</comment>
<evidence type="ECO:0000256" key="1">
    <source>
        <dbReference type="ARBA" id="ARBA00004141"/>
    </source>
</evidence>
<evidence type="ECO:0000256" key="5">
    <source>
        <dbReference type="ARBA" id="ARBA00022989"/>
    </source>
</evidence>
<gene>
    <name evidence="10" type="ORF">OM076_26535</name>
</gene>
<evidence type="ECO:0000313" key="10">
    <source>
        <dbReference type="EMBL" id="MDA0163856.1"/>
    </source>
</evidence>
<dbReference type="GO" id="GO:0016020">
    <property type="term" value="C:membrane"/>
    <property type="evidence" value="ECO:0007669"/>
    <property type="project" value="UniProtKB-SubCell"/>
</dbReference>
<dbReference type="Pfam" id="PF02397">
    <property type="entry name" value="Bac_transf"/>
    <property type="match status" value="1"/>
</dbReference>
<dbReference type="NCBIfam" id="TIGR03025">
    <property type="entry name" value="EPS_sugtrans"/>
    <property type="match status" value="1"/>
</dbReference>
<feature type="transmembrane region" description="Helical" evidence="8">
    <location>
        <begin position="111"/>
        <end position="129"/>
    </location>
</feature>
<feature type="transmembrane region" description="Helical" evidence="8">
    <location>
        <begin position="74"/>
        <end position="91"/>
    </location>
</feature>
<comment type="subcellular location">
    <subcellularLocation>
        <location evidence="1">Membrane</location>
        <topology evidence="1">Multi-pass membrane protein</topology>
    </subcellularLocation>
</comment>
<sequence>MPELLDGPRASETSPRRRRRLTRLPAPIRERDPRAEVRRRDALFRRALATADVLAAAGAVVICVTVVGADELRLQLLLALPLVLIAAKLGGVYDRDEIVVNKTTLDQAPQLFQLATLYTLLFVVLQDHLLKGDLGALQLVVLWGTMFVFTLLARRGARGVARSLTPQERCLFVGVQSSCERLQDKLAATGSHAAVVVRIDLPEAPDDALAVEAAATLHRLVDEFAVHRVIIEPNAPRPQMTLDLVREAKATGARVSVLPRILEVVGSAIEIDDVQGLTLLGLRHFGLSRSSALLKRSFDAVGAAFLLAVLSPLLAVIAVAIRLDSPGGVIYRQPRVGREGRLFDMWKFRTMVRGADTLKSTLTAANEDSHLFKVAGDPRITRVGRTLRSLSLDELPQLVNVLKGEMSLVGPRPLVADDDGRITGLDRRRLFLTPGMTGHWQVMGATRLPLAEMLKLDYLYVATWSLWTDVKILMRTVPYLLARRNM</sequence>
<feature type="domain" description="Bacterial sugar transferase" evidence="9">
    <location>
        <begin position="295"/>
        <end position="481"/>
    </location>
</feature>
<dbReference type="InterPro" id="IPR017475">
    <property type="entry name" value="EPS_sugar_tfrase"/>
</dbReference>
<dbReference type="GO" id="GO:0016780">
    <property type="term" value="F:phosphotransferase activity, for other substituted phosphate groups"/>
    <property type="evidence" value="ECO:0007669"/>
    <property type="project" value="TreeGrafter"/>
</dbReference>
<keyword evidence="6 8" id="KW-0472">Membrane</keyword>
<name>A0A9X3MYA0_9ACTN</name>
<feature type="transmembrane region" description="Helical" evidence="8">
    <location>
        <begin position="298"/>
        <end position="321"/>
    </location>
</feature>
<protein>
    <submittedName>
        <fullName evidence="10">Exopolysaccharide biosynthesis polyprenyl glycosylphosphotransferase</fullName>
    </submittedName>
</protein>
<keyword evidence="4 8" id="KW-0812">Transmembrane</keyword>
<evidence type="ECO:0000256" key="2">
    <source>
        <dbReference type="ARBA" id="ARBA00006464"/>
    </source>
</evidence>
<keyword evidence="5 8" id="KW-1133">Transmembrane helix</keyword>
<dbReference type="Proteomes" id="UP001149140">
    <property type="component" value="Unassembled WGS sequence"/>
</dbReference>
<dbReference type="PANTHER" id="PTHR30576:SF10">
    <property type="entry name" value="SLL5057 PROTEIN"/>
    <property type="match status" value="1"/>
</dbReference>
<organism evidence="10 11">
    <name type="scientific">Solirubrobacter ginsenosidimutans</name>
    <dbReference type="NCBI Taxonomy" id="490573"/>
    <lineage>
        <taxon>Bacteria</taxon>
        <taxon>Bacillati</taxon>
        <taxon>Actinomycetota</taxon>
        <taxon>Thermoleophilia</taxon>
        <taxon>Solirubrobacterales</taxon>
        <taxon>Solirubrobacteraceae</taxon>
        <taxon>Solirubrobacter</taxon>
    </lineage>
</organism>
<keyword evidence="11" id="KW-1185">Reference proteome</keyword>
<evidence type="ECO:0000256" key="6">
    <source>
        <dbReference type="ARBA" id="ARBA00023136"/>
    </source>
</evidence>
<evidence type="ECO:0000256" key="3">
    <source>
        <dbReference type="ARBA" id="ARBA00022679"/>
    </source>
</evidence>
<reference evidence="10" key="1">
    <citation type="submission" date="2022-10" db="EMBL/GenBank/DDBJ databases">
        <title>The WGS of Solirubrobacter ginsenosidimutans DSM 21036.</title>
        <authorList>
            <person name="Jiang Z."/>
        </authorList>
    </citation>
    <scope>NUCLEOTIDE SEQUENCE</scope>
    <source>
        <strain evidence="10">DSM 21036</strain>
    </source>
</reference>
<feature type="transmembrane region" description="Helical" evidence="8">
    <location>
        <begin position="135"/>
        <end position="153"/>
    </location>
</feature>
<dbReference type="AlphaFoldDB" id="A0A9X3MYA0"/>
<evidence type="ECO:0000259" key="9">
    <source>
        <dbReference type="Pfam" id="PF02397"/>
    </source>
</evidence>
<evidence type="ECO:0000256" key="4">
    <source>
        <dbReference type="ARBA" id="ARBA00022692"/>
    </source>
</evidence>
<accession>A0A9X3MYA0</accession>
<dbReference type="EMBL" id="JAPDOD010000028">
    <property type="protein sequence ID" value="MDA0163856.1"/>
    <property type="molecule type" value="Genomic_DNA"/>
</dbReference>
<evidence type="ECO:0000256" key="7">
    <source>
        <dbReference type="SAM" id="MobiDB-lite"/>
    </source>
</evidence>
<keyword evidence="3" id="KW-0808">Transferase</keyword>
<proteinExistence type="inferred from homology"/>
<evidence type="ECO:0000313" key="11">
    <source>
        <dbReference type="Proteomes" id="UP001149140"/>
    </source>
</evidence>
<dbReference type="InterPro" id="IPR003362">
    <property type="entry name" value="Bact_transf"/>
</dbReference>
<evidence type="ECO:0000256" key="8">
    <source>
        <dbReference type="SAM" id="Phobius"/>
    </source>
</evidence>
<dbReference type="RefSeq" id="WP_270043104.1">
    <property type="nucleotide sequence ID" value="NZ_JAPDOD010000028.1"/>
</dbReference>
<feature type="region of interest" description="Disordered" evidence="7">
    <location>
        <begin position="1"/>
        <end position="25"/>
    </location>
</feature>
<feature type="transmembrane region" description="Helical" evidence="8">
    <location>
        <begin position="47"/>
        <end position="68"/>
    </location>
</feature>
<dbReference type="PANTHER" id="PTHR30576">
    <property type="entry name" value="COLANIC BIOSYNTHESIS UDP-GLUCOSE LIPID CARRIER TRANSFERASE"/>
    <property type="match status" value="1"/>
</dbReference>
<comment type="similarity">
    <text evidence="2">Belongs to the bacterial sugar transferase family.</text>
</comment>